<proteinExistence type="predicted"/>
<gene>
    <name evidence="1" type="ORF">BG61_21915</name>
</gene>
<protein>
    <submittedName>
        <fullName evidence="1">Uncharacterized protein</fullName>
    </submittedName>
</protein>
<dbReference type="EMBL" id="JFHC01000033">
    <property type="protein sequence ID" value="KDR40999.1"/>
    <property type="molecule type" value="Genomic_DNA"/>
</dbReference>
<dbReference type="AlphaFoldDB" id="A0A069PM48"/>
<name>A0A069PM48_9BURK</name>
<reference evidence="1 2" key="1">
    <citation type="submission" date="2014-03" db="EMBL/GenBank/DDBJ databases">
        <title>Draft Genome Sequences of Four Burkholderia Strains.</title>
        <authorList>
            <person name="Liu X.Y."/>
            <person name="Li C.X."/>
            <person name="Xu J.H."/>
        </authorList>
    </citation>
    <scope>NUCLEOTIDE SEQUENCE [LARGE SCALE GENOMIC DNA]</scope>
    <source>
        <strain evidence="1 2">DSM 50014</strain>
    </source>
</reference>
<evidence type="ECO:0000313" key="2">
    <source>
        <dbReference type="Proteomes" id="UP000027466"/>
    </source>
</evidence>
<comment type="caution">
    <text evidence="1">The sequence shown here is derived from an EMBL/GenBank/DDBJ whole genome shotgun (WGS) entry which is preliminary data.</text>
</comment>
<dbReference type="Proteomes" id="UP000027466">
    <property type="component" value="Unassembled WGS sequence"/>
</dbReference>
<keyword evidence="2" id="KW-1185">Reference proteome</keyword>
<evidence type="ECO:0000313" key="1">
    <source>
        <dbReference type="EMBL" id="KDR40999.1"/>
    </source>
</evidence>
<sequence length="74" mass="7789">MAAEIMPGLPPAIADTTAMLNAAYRPTFGSTPAMMENASASGISASATTMPARISARMFENHSSRKVWVFIGRA</sequence>
<accession>A0A069PM48</accession>
<organism evidence="1 2">
    <name type="scientific">Caballeronia glathei</name>
    <dbReference type="NCBI Taxonomy" id="60547"/>
    <lineage>
        <taxon>Bacteria</taxon>
        <taxon>Pseudomonadati</taxon>
        <taxon>Pseudomonadota</taxon>
        <taxon>Betaproteobacteria</taxon>
        <taxon>Burkholderiales</taxon>
        <taxon>Burkholderiaceae</taxon>
        <taxon>Caballeronia</taxon>
    </lineage>
</organism>